<evidence type="ECO:0000259" key="4">
    <source>
        <dbReference type="Pfam" id="PF08241"/>
    </source>
</evidence>
<dbReference type="GO" id="GO:0008757">
    <property type="term" value="F:S-adenosylmethionine-dependent methyltransferase activity"/>
    <property type="evidence" value="ECO:0007669"/>
    <property type="project" value="InterPro"/>
</dbReference>
<dbReference type="EMBL" id="FCOF02000008">
    <property type="protein sequence ID" value="SAK58207.1"/>
    <property type="molecule type" value="Genomic_DNA"/>
</dbReference>
<keyword evidence="3" id="KW-0949">S-adenosyl-L-methionine</keyword>
<organism evidence="5 6">
    <name type="scientific">Caballeronia catudaia</name>
    <dbReference type="NCBI Taxonomy" id="1777136"/>
    <lineage>
        <taxon>Bacteria</taxon>
        <taxon>Pseudomonadati</taxon>
        <taxon>Pseudomonadota</taxon>
        <taxon>Betaproteobacteria</taxon>
        <taxon>Burkholderiales</taxon>
        <taxon>Burkholderiaceae</taxon>
        <taxon>Caballeronia</taxon>
    </lineage>
</organism>
<evidence type="ECO:0000313" key="6">
    <source>
        <dbReference type="Proteomes" id="UP000054870"/>
    </source>
</evidence>
<dbReference type="GO" id="GO:0032259">
    <property type="term" value="P:methylation"/>
    <property type="evidence" value="ECO:0007669"/>
    <property type="project" value="UniProtKB-KW"/>
</dbReference>
<dbReference type="PROSITE" id="PS01184">
    <property type="entry name" value="UBIE_2"/>
    <property type="match status" value="1"/>
</dbReference>
<evidence type="ECO:0000313" key="5">
    <source>
        <dbReference type="EMBL" id="SAK58207.1"/>
    </source>
</evidence>
<sequence>MKAVWNRRANATLACRISDYNPATVFQRFNQYFFTGFIVQNTESSSVPFVSETRFGVWFLRTHTWEHHVLRVAINDLKRLIDGPLPVRPTIVDVGCGQGISFRLLAQAFTPRRIVGIDFHEPSLTLATQAAHACGQDADTAATHIDVLHGDCANLPLGDACADIVFCHQTFHHLVEQERALAEFRRVLKPGGVLLFAESTDAYIKSWVIRLLFRHPMDVQKSADGYLDMIRNGGFSFGAHNVSLPYLWWSRAKDFGLLERVGLYTPKPGKRRETLVNVAAVKTI</sequence>
<dbReference type="Proteomes" id="UP000054870">
    <property type="component" value="Unassembled WGS sequence"/>
</dbReference>
<dbReference type="SUPFAM" id="SSF53335">
    <property type="entry name" value="S-adenosyl-L-methionine-dependent methyltransferases"/>
    <property type="match status" value="1"/>
</dbReference>
<evidence type="ECO:0000256" key="1">
    <source>
        <dbReference type="ARBA" id="ARBA00022603"/>
    </source>
</evidence>
<comment type="caution">
    <text evidence="5">The sequence shown here is derived from an EMBL/GenBank/DDBJ whole genome shotgun (WGS) entry which is preliminary data.</text>
</comment>
<dbReference type="PANTHER" id="PTHR43591:SF24">
    <property type="entry name" value="2-METHOXY-6-POLYPRENYL-1,4-BENZOQUINOL METHYLASE, MITOCHONDRIAL"/>
    <property type="match status" value="1"/>
</dbReference>
<dbReference type="InterPro" id="IPR013216">
    <property type="entry name" value="Methyltransf_11"/>
</dbReference>
<feature type="domain" description="Methyltransferase type 11" evidence="4">
    <location>
        <begin position="92"/>
        <end position="196"/>
    </location>
</feature>
<dbReference type="PANTHER" id="PTHR43591">
    <property type="entry name" value="METHYLTRANSFERASE"/>
    <property type="match status" value="1"/>
</dbReference>
<accession>A0A158AME6</accession>
<evidence type="ECO:0000256" key="2">
    <source>
        <dbReference type="ARBA" id="ARBA00022679"/>
    </source>
</evidence>
<reference evidence="5" key="1">
    <citation type="submission" date="2016-01" db="EMBL/GenBank/DDBJ databases">
        <authorList>
            <person name="Peeters C."/>
        </authorList>
    </citation>
    <scope>NUCLEOTIDE SEQUENCE [LARGE SCALE GENOMIC DNA]</scope>
    <source>
        <strain evidence="5">LMG 29318</strain>
    </source>
</reference>
<dbReference type="CDD" id="cd02440">
    <property type="entry name" value="AdoMet_MTases"/>
    <property type="match status" value="1"/>
</dbReference>
<protein>
    <submittedName>
        <fullName evidence="5">Methyltransferase type 11</fullName>
    </submittedName>
</protein>
<keyword evidence="6" id="KW-1185">Reference proteome</keyword>
<dbReference type="InterPro" id="IPR023576">
    <property type="entry name" value="UbiE/COQ5_MeTrFase_CS"/>
</dbReference>
<keyword evidence="2" id="KW-0808">Transferase</keyword>
<gene>
    <name evidence="5" type="ORF">AWB75_02325</name>
</gene>
<proteinExistence type="predicted"/>
<dbReference type="Gene3D" id="3.40.50.150">
    <property type="entry name" value="Vaccinia Virus protein VP39"/>
    <property type="match status" value="1"/>
</dbReference>
<keyword evidence="1 5" id="KW-0489">Methyltransferase</keyword>
<dbReference type="Pfam" id="PF08241">
    <property type="entry name" value="Methyltransf_11"/>
    <property type="match status" value="1"/>
</dbReference>
<evidence type="ECO:0000256" key="3">
    <source>
        <dbReference type="ARBA" id="ARBA00022691"/>
    </source>
</evidence>
<dbReference type="InterPro" id="IPR029063">
    <property type="entry name" value="SAM-dependent_MTases_sf"/>
</dbReference>
<dbReference type="AlphaFoldDB" id="A0A158AME6"/>
<name>A0A158AME6_9BURK</name>